<feature type="transmembrane region" description="Helical" evidence="6">
    <location>
        <begin position="52"/>
        <end position="74"/>
    </location>
</feature>
<name>A0A8A4KA94_PANAN</name>
<feature type="transmembrane region" description="Helical" evidence="6">
    <location>
        <begin position="313"/>
        <end position="330"/>
    </location>
</feature>
<dbReference type="Pfam" id="PF07690">
    <property type="entry name" value="MFS_1"/>
    <property type="match status" value="1"/>
</dbReference>
<feature type="transmembrane region" description="Helical" evidence="6">
    <location>
        <begin position="256"/>
        <end position="278"/>
    </location>
</feature>
<dbReference type="InterPro" id="IPR011701">
    <property type="entry name" value="MFS"/>
</dbReference>
<evidence type="ECO:0000256" key="6">
    <source>
        <dbReference type="SAM" id="Phobius"/>
    </source>
</evidence>
<evidence type="ECO:0000256" key="4">
    <source>
        <dbReference type="ARBA" id="ARBA00022989"/>
    </source>
</evidence>
<dbReference type="SUPFAM" id="SSF103473">
    <property type="entry name" value="MFS general substrate transporter"/>
    <property type="match status" value="1"/>
</dbReference>
<evidence type="ECO:0000256" key="5">
    <source>
        <dbReference type="ARBA" id="ARBA00023136"/>
    </source>
</evidence>
<feature type="domain" description="Major facilitator superfamily (MFS) profile" evidence="7">
    <location>
        <begin position="20"/>
        <end position="405"/>
    </location>
</feature>
<keyword evidence="3 6" id="KW-0812">Transmembrane</keyword>
<reference evidence="8" key="1">
    <citation type="submission" date="2020-07" db="EMBL/GenBank/DDBJ databases">
        <title>Genome Sequences for Panteoa spp. that cause Center Rot in Onions.</title>
        <authorList>
            <person name="Asselin J.A."/>
            <person name="Helmann T."/>
            <person name="Beer S."/>
            <person name="Stodghill P."/>
        </authorList>
    </citation>
    <scope>NUCLEOTIDE SEQUENCE</scope>
    <source>
        <strain evidence="8">OC5a</strain>
        <plasmid evidence="8">pOC5aB</plasmid>
    </source>
</reference>
<dbReference type="AlphaFoldDB" id="A0A8A4KA94"/>
<feature type="transmembrane region" description="Helical" evidence="6">
    <location>
        <begin position="350"/>
        <end position="373"/>
    </location>
</feature>
<proteinExistence type="predicted"/>
<dbReference type="EMBL" id="CP059085">
    <property type="protein sequence ID" value="QTC48372.1"/>
    <property type="molecule type" value="Genomic_DNA"/>
</dbReference>
<dbReference type="Proteomes" id="UP000663901">
    <property type="component" value="Plasmid pOC5aB"/>
</dbReference>
<feature type="transmembrane region" description="Helical" evidence="6">
    <location>
        <begin position="229"/>
        <end position="250"/>
    </location>
</feature>
<keyword evidence="2" id="KW-1003">Cell membrane</keyword>
<feature type="transmembrane region" description="Helical" evidence="6">
    <location>
        <begin position="111"/>
        <end position="132"/>
    </location>
</feature>
<evidence type="ECO:0000259" key="7">
    <source>
        <dbReference type="PROSITE" id="PS50850"/>
    </source>
</evidence>
<evidence type="ECO:0000256" key="1">
    <source>
        <dbReference type="ARBA" id="ARBA00004651"/>
    </source>
</evidence>
<dbReference type="PANTHER" id="PTHR23513:SF6">
    <property type="entry name" value="MAJOR FACILITATOR SUPERFAMILY ASSOCIATED DOMAIN-CONTAINING PROTEIN"/>
    <property type="match status" value="1"/>
</dbReference>
<dbReference type="InterPro" id="IPR036259">
    <property type="entry name" value="MFS_trans_sf"/>
</dbReference>
<feature type="transmembrane region" description="Helical" evidence="6">
    <location>
        <begin position="290"/>
        <end position="307"/>
    </location>
</feature>
<comment type="subcellular location">
    <subcellularLocation>
        <location evidence="1">Cell membrane</location>
        <topology evidence="1">Multi-pass membrane protein</topology>
    </subcellularLocation>
</comment>
<keyword evidence="5 6" id="KW-0472">Membrane</keyword>
<dbReference type="PROSITE" id="PS50850">
    <property type="entry name" value="MFS"/>
    <property type="match status" value="1"/>
</dbReference>
<feature type="transmembrane region" description="Helical" evidence="6">
    <location>
        <begin position="179"/>
        <end position="198"/>
    </location>
</feature>
<dbReference type="GO" id="GO:0005886">
    <property type="term" value="C:plasma membrane"/>
    <property type="evidence" value="ECO:0007669"/>
    <property type="project" value="UniProtKB-SubCell"/>
</dbReference>
<feature type="transmembrane region" description="Helical" evidence="6">
    <location>
        <begin position="153"/>
        <end position="173"/>
    </location>
</feature>
<evidence type="ECO:0000256" key="3">
    <source>
        <dbReference type="ARBA" id="ARBA00022692"/>
    </source>
</evidence>
<organism evidence="8 9">
    <name type="scientific">Pantoea ananas</name>
    <name type="common">Erwinia uredovora</name>
    <dbReference type="NCBI Taxonomy" id="553"/>
    <lineage>
        <taxon>Bacteria</taxon>
        <taxon>Pseudomonadati</taxon>
        <taxon>Pseudomonadota</taxon>
        <taxon>Gammaproteobacteria</taxon>
        <taxon>Enterobacterales</taxon>
        <taxon>Erwiniaceae</taxon>
        <taxon>Pantoea</taxon>
    </lineage>
</organism>
<accession>A0A8A4KA94</accession>
<dbReference type="RefSeq" id="WP_207806709.1">
    <property type="nucleotide sequence ID" value="NZ_CP059085.1"/>
</dbReference>
<evidence type="ECO:0000313" key="9">
    <source>
        <dbReference type="Proteomes" id="UP000663901"/>
    </source>
</evidence>
<feature type="transmembrane region" description="Helical" evidence="6">
    <location>
        <begin position="22"/>
        <end position="46"/>
    </location>
</feature>
<feature type="transmembrane region" description="Helical" evidence="6">
    <location>
        <begin position="379"/>
        <end position="401"/>
    </location>
</feature>
<dbReference type="GO" id="GO:0022857">
    <property type="term" value="F:transmembrane transporter activity"/>
    <property type="evidence" value="ECO:0007669"/>
    <property type="project" value="InterPro"/>
</dbReference>
<evidence type="ECO:0000256" key="2">
    <source>
        <dbReference type="ARBA" id="ARBA00022475"/>
    </source>
</evidence>
<dbReference type="InterPro" id="IPR020846">
    <property type="entry name" value="MFS_dom"/>
</dbReference>
<geneLocation type="plasmid" evidence="8 9">
    <name>pOC5aB</name>
</geneLocation>
<protein>
    <submittedName>
        <fullName evidence="8">MFS transporter</fullName>
    </submittedName>
</protein>
<keyword evidence="8" id="KW-0614">Plasmid</keyword>
<evidence type="ECO:0000313" key="8">
    <source>
        <dbReference type="EMBL" id="QTC48372.1"/>
    </source>
</evidence>
<gene>
    <name evidence="8" type="ORF">H0Z12_22510</name>
</gene>
<feature type="transmembrane region" description="Helical" evidence="6">
    <location>
        <begin position="86"/>
        <end position="105"/>
    </location>
</feature>
<dbReference type="PANTHER" id="PTHR23513">
    <property type="entry name" value="INTEGRAL MEMBRANE EFFLUX PROTEIN-RELATED"/>
    <property type="match status" value="1"/>
</dbReference>
<sequence length="406" mass="43025">MSNESILPVSAVALRRGRKNEALILSASLVSTLGSGILTIANALIISQSMGTAKAVGTLFILIALPQAFFSVLFGKLSDVFDRKKICIITNLINAVIVLGVLSGIRYFTDPAMTIFICSFMLSMTMAMFFPANNAIIKDSVEPGRMAAFNARLEMAVQIGALVSVAVGGFLIQLIGVDFVYVLNAMTFIFSAVLFFLLQPYQQAAEAGKSVSIAAQQAGRDDNGVRKPWLMLLYGTGNVIVTVSNMLLVLLVTKHFAAGAGVLGVVDALAGVGVAVAAAVTPFLQKRVSLLKIVAFGYIANACFIALQPQFSITWLMVFFPLGAVCFGLARISCRTLMFNTVPSEYTGRFFGFSNAVGLTSAVVLTYVIGGLVDGHNILVGYVALAGAVITLSVLASSLVFRGKRK</sequence>
<dbReference type="CDD" id="cd06173">
    <property type="entry name" value="MFS_MefA_like"/>
    <property type="match status" value="1"/>
</dbReference>
<keyword evidence="4 6" id="KW-1133">Transmembrane helix</keyword>
<dbReference type="Gene3D" id="1.20.1250.20">
    <property type="entry name" value="MFS general substrate transporter like domains"/>
    <property type="match status" value="1"/>
</dbReference>